<keyword evidence="4" id="KW-1185">Reference proteome</keyword>
<proteinExistence type="predicted"/>
<keyword evidence="1" id="KW-0812">Transmembrane</keyword>
<keyword evidence="1" id="KW-1133">Transmembrane helix</keyword>
<evidence type="ECO:0000313" key="4">
    <source>
        <dbReference type="Proteomes" id="UP000184330"/>
    </source>
</evidence>
<feature type="signal peptide" evidence="2">
    <location>
        <begin position="1"/>
        <end position="20"/>
    </location>
</feature>
<organism evidence="3 4">
    <name type="scientific">Phialocephala subalpina</name>
    <dbReference type="NCBI Taxonomy" id="576137"/>
    <lineage>
        <taxon>Eukaryota</taxon>
        <taxon>Fungi</taxon>
        <taxon>Dikarya</taxon>
        <taxon>Ascomycota</taxon>
        <taxon>Pezizomycotina</taxon>
        <taxon>Leotiomycetes</taxon>
        <taxon>Helotiales</taxon>
        <taxon>Mollisiaceae</taxon>
        <taxon>Phialocephala</taxon>
        <taxon>Phialocephala fortinii species complex</taxon>
    </lineage>
</organism>
<dbReference type="EMBL" id="FJOG01000002">
    <property type="protein sequence ID" value="CZR51389.1"/>
    <property type="molecule type" value="Genomic_DNA"/>
</dbReference>
<dbReference type="AlphaFoldDB" id="A0A1L7WF75"/>
<feature type="transmembrane region" description="Helical" evidence="1">
    <location>
        <begin position="87"/>
        <end position="104"/>
    </location>
</feature>
<evidence type="ECO:0000256" key="1">
    <source>
        <dbReference type="SAM" id="Phobius"/>
    </source>
</evidence>
<keyword evidence="2" id="KW-0732">Signal</keyword>
<evidence type="ECO:0000313" key="3">
    <source>
        <dbReference type="EMBL" id="CZR51389.1"/>
    </source>
</evidence>
<protein>
    <submittedName>
        <fullName evidence="3">Uncharacterized protein</fullName>
    </submittedName>
</protein>
<reference evidence="3 4" key="1">
    <citation type="submission" date="2016-03" db="EMBL/GenBank/DDBJ databases">
        <authorList>
            <person name="Ploux O."/>
        </authorList>
    </citation>
    <scope>NUCLEOTIDE SEQUENCE [LARGE SCALE GENOMIC DNA]</scope>
    <source>
        <strain evidence="3 4">UAMH 11012</strain>
    </source>
</reference>
<evidence type="ECO:0000256" key="2">
    <source>
        <dbReference type="SAM" id="SignalP"/>
    </source>
</evidence>
<dbReference type="Proteomes" id="UP000184330">
    <property type="component" value="Unassembled WGS sequence"/>
</dbReference>
<sequence length="120" mass="13126">MRLLLVFLLAIMALLATNFAEFTTVTISSSSPPLITQIPLLSATEDTNPPVLPMATVTSARVKSSLGRRAALPVETPDPDDQQDTPLWIKLLGGVCVALMFFATERLFVWSYRYLGLGDE</sequence>
<keyword evidence="1" id="KW-0472">Membrane</keyword>
<gene>
    <name evidence="3" type="ORF">PAC_01264</name>
</gene>
<accession>A0A1L7WF75</accession>
<name>A0A1L7WF75_9HELO</name>
<feature type="chain" id="PRO_5012656853" evidence="2">
    <location>
        <begin position="21"/>
        <end position="120"/>
    </location>
</feature>